<dbReference type="SUPFAM" id="SSF56425">
    <property type="entry name" value="Succinate dehydrogenase/fumarate reductase flavoprotein, catalytic domain"/>
    <property type="match status" value="1"/>
</dbReference>
<name>A0A4R6UIY4_9BURK</name>
<evidence type="ECO:0000256" key="9">
    <source>
        <dbReference type="ARBA" id="ARBA00048305"/>
    </source>
</evidence>
<dbReference type="InterPro" id="IPR036188">
    <property type="entry name" value="FAD/NAD-bd_sf"/>
</dbReference>
<dbReference type="Gene3D" id="3.90.700.10">
    <property type="entry name" value="Succinate dehydrogenase/fumarate reductase flavoprotein, catalytic domain"/>
    <property type="match status" value="1"/>
</dbReference>
<dbReference type="EMBL" id="SNYL01000001">
    <property type="protein sequence ID" value="TDQ45369.1"/>
    <property type="molecule type" value="Genomic_DNA"/>
</dbReference>
<dbReference type="FunFam" id="1.20.58.100:FF:000002">
    <property type="entry name" value="L-aspartate oxidase"/>
    <property type="match status" value="1"/>
</dbReference>
<dbReference type="OrthoDB" id="9806724at2"/>
<dbReference type="NCBIfam" id="TIGR00551">
    <property type="entry name" value="nadB"/>
    <property type="match status" value="1"/>
</dbReference>
<evidence type="ECO:0000256" key="8">
    <source>
        <dbReference type="ARBA" id="ARBA00023002"/>
    </source>
</evidence>
<dbReference type="InterPro" id="IPR027477">
    <property type="entry name" value="Succ_DH/fumarate_Rdtase_cat_sf"/>
</dbReference>
<keyword evidence="5 11" id="KW-0285">Flavoprotein</keyword>
<evidence type="ECO:0000256" key="3">
    <source>
        <dbReference type="ARBA" id="ARBA00008562"/>
    </source>
</evidence>
<reference evidence="14 15" key="1">
    <citation type="submission" date="2019-03" db="EMBL/GenBank/DDBJ databases">
        <title>Genomic Encyclopedia of Type Strains, Phase IV (KMG-IV): sequencing the most valuable type-strain genomes for metagenomic binning, comparative biology and taxonomic classification.</title>
        <authorList>
            <person name="Goeker M."/>
        </authorList>
    </citation>
    <scope>NUCLEOTIDE SEQUENCE [LARGE SCALE GENOMIC DNA]</scope>
    <source>
        <strain evidence="14 15">DSM 19605</strain>
    </source>
</reference>
<evidence type="ECO:0000256" key="4">
    <source>
        <dbReference type="ARBA" id="ARBA00012173"/>
    </source>
</evidence>
<evidence type="ECO:0000256" key="1">
    <source>
        <dbReference type="ARBA" id="ARBA00001974"/>
    </source>
</evidence>
<dbReference type="UniPathway" id="UPA00253">
    <property type="reaction ID" value="UER00326"/>
</dbReference>
<keyword evidence="7 11" id="KW-0274">FAD</keyword>
<dbReference type="PANTHER" id="PTHR42716:SF2">
    <property type="entry name" value="L-ASPARTATE OXIDASE, CHLOROPLASTIC"/>
    <property type="match status" value="1"/>
</dbReference>
<organism evidence="14 15">
    <name type="scientific">Tepidicella xavieri</name>
    <dbReference type="NCBI Taxonomy" id="360241"/>
    <lineage>
        <taxon>Bacteria</taxon>
        <taxon>Pseudomonadati</taxon>
        <taxon>Pseudomonadota</taxon>
        <taxon>Betaproteobacteria</taxon>
        <taxon>Burkholderiales</taxon>
        <taxon>Tepidicella</taxon>
    </lineage>
</organism>
<dbReference type="Pfam" id="PF00890">
    <property type="entry name" value="FAD_binding_2"/>
    <property type="match status" value="1"/>
</dbReference>
<dbReference type="AlphaFoldDB" id="A0A4R6UIY4"/>
<proteinExistence type="inferred from homology"/>
<comment type="function">
    <text evidence="11">Catalyzes the oxidation of L-aspartate to iminoaspartate.</text>
</comment>
<dbReference type="FunFam" id="3.90.700.10:FF:000002">
    <property type="entry name" value="L-aspartate oxidase"/>
    <property type="match status" value="1"/>
</dbReference>
<evidence type="ECO:0000256" key="10">
    <source>
        <dbReference type="NCBIfam" id="TIGR00551"/>
    </source>
</evidence>
<comment type="subcellular location">
    <subcellularLocation>
        <location evidence="11">Cytoplasm</location>
    </subcellularLocation>
</comment>
<dbReference type="Proteomes" id="UP000295510">
    <property type="component" value="Unassembled WGS sequence"/>
</dbReference>
<comment type="caution">
    <text evidence="14">The sequence shown here is derived from an EMBL/GenBank/DDBJ whole genome shotgun (WGS) entry which is preliminary data.</text>
</comment>
<evidence type="ECO:0000313" key="15">
    <source>
        <dbReference type="Proteomes" id="UP000295510"/>
    </source>
</evidence>
<dbReference type="InterPro" id="IPR005288">
    <property type="entry name" value="NadB"/>
</dbReference>
<evidence type="ECO:0000313" key="14">
    <source>
        <dbReference type="EMBL" id="TDQ45369.1"/>
    </source>
</evidence>
<dbReference type="InterPro" id="IPR015939">
    <property type="entry name" value="Fum_Rdtase/Succ_DH_flav-like_C"/>
</dbReference>
<dbReference type="Pfam" id="PF02910">
    <property type="entry name" value="Succ_DH_flav_C"/>
    <property type="match status" value="1"/>
</dbReference>
<evidence type="ECO:0000256" key="6">
    <source>
        <dbReference type="ARBA" id="ARBA00022642"/>
    </source>
</evidence>
<accession>A0A4R6UIY4</accession>
<evidence type="ECO:0000259" key="12">
    <source>
        <dbReference type="Pfam" id="PF00890"/>
    </source>
</evidence>
<keyword evidence="6 11" id="KW-0662">Pyridine nucleotide biosynthesis</keyword>
<keyword evidence="15" id="KW-1185">Reference proteome</keyword>
<comment type="cofactor">
    <cofactor evidence="1 11">
        <name>FAD</name>
        <dbReference type="ChEBI" id="CHEBI:57692"/>
    </cofactor>
</comment>
<dbReference type="InterPro" id="IPR003953">
    <property type="entry name" value="FAD-dep_OxRdtase_2_FAD-bd"/>
</dbReference>
<gene>
    <name evidence="14" type="ORF">DFR43_101276</name>
</gene>
<evidence type="ECO:0000256" key="2">
    <source>
        <dbReference type="ARBA" id="ARBA00004950"/>
    </source>
</evidence>
<dbReference type="InterPro" id="IPR037099">
    <property type="entry name" value="Fum_R/Succ_DH_flav-like_C_sf"/>
</dbReference>
<dbReference type="RefSeq" id="WP_133595556.1">
    <property type="nucleotide sequence ID" value="NZ_SNYL01000001.1"/>
</dbReference>
<dbReference type="SUPFAM" id="SSF46977">
    <property type="entry name" value="Succinate dehydrogenase/fumarate reductase flavoprotein C-terminal domain"/>
    <property type="match status" value="1"/>
</dbReference>
<dbReference type="Gene3D" id="1.20.58.100">
    <property type="entry name" value="Fumarate reductase/succinate dehydrogenase flavoprotein-like, C-terminal domain"/>
    <property type="match status" value="1"/>
</dbReference>
<comment type="catalytic activity">
    <reaction evidence="9">
        <text>L-aspartate + O2 = iminosuccinate + H2O2</text>
        <dbReference type="Rhea" id="RHEA:25876"/>
        <dbReference type="ChEBI" id="CHEBI:15379"/>
        <dbReference type="ChEBI" id="CHEBI:16240"/>
        <dbReference type="ChEBI" id="CHEBI:29991"/>
        <dbReference type="ChEBI" id="CHEBI:77875"/>
        <dbReference type="EC" id="1.4.3.16"/>
    </reaction>
    <physiologicalReaction direction="left-to-right" evidence="9">
        <dbReference type="Rhea" id="RHEA:25877"/>
    </physiologicalReaction>
</comment>
<feature type="domain" description="Fumarate reductase/succinate dehydrogenase flavoprotein-like C-terminal" evidence="13">
    <location>
        <begin position="446"/>
        <end position="526"/>
    </location>
</feature>
<evidence type="ECO:0000259" key="13">
    <source>
        <dbReference type="Pfam" id="PF02910"/>
    </source>
</evidence>
<dbReference type="EC" id="1.4.3.16" evidence="4 10"/>
<dbReference type="Gene3D" id="3.50.50.60">
    <property type="entry name" value="FAD/NAD(P)-binding domain"/>
    <property type="match status" value="1"/>
</dbReference>
<dbReference type="PANTHER" id="PTHR42716">
    <property type="entry name" value="L-ASPARTATE OXIDASE"/>
    <property type="match status" value="1"/>
</dbReference>
<evidence type="ECO:0000256" key="7">
    <source>
        <dbReference type="ARBA" id="ARBA00022827"/>
    </source>
</evidence>
<dbReference type="PRINTS" id="PR00368">
    <property type="entry name" value="FADPNR"/>
</dbReference>
<dbReference type="NCBIfam" id="NF006567">
    <property type="entry name" value="PRK09077.1"/>
    <property type="match status" value="1"/>
</dbReference>
<comment type="similarity">
    <text evidence="3 11">Belongs to the FAD-dependent oxidoreductase 2 family. NadB subfamily.</text>
</comment>
<keyword evidence="8 11" id="KW-0560">Oxidoreductase</keyword>
<dbReference type="SUPFAM" id="SSF51905">
    <property type="entry name" value="FAD/NAD(P)-binding domain"/>
    <property type="match status" value="1"/>
</dbReference>
<comment type="pathway">
    <text evidence="2 11">Cofactor biosynthesis; NAD(+) biosynthesis; iminoaspartate from L-aspartate (oxidase route): step 1/1.</text>
</comment>
<feature type="domain" description="FAD-dependent oxidoreductase 2 FAD-binding" evidence="12">
    <location>
        <begin position="17"/>
        <end position="399"/>
    </location>
</feature>
<dbReference type="GO" id="GO:0034628">
    <property type="term" value="P:'de novo' NAD+ biosynthetic process from L-aspartate"/>
    <property type="evidence" value="ECO:0007669"/>
    <property type="project" value="TreeGrafter"/>
</dbReference>
<evidence type="ECO:0000256" key="5">
    <source>
        <dbReference type="ARBA" id="ARBA00022630"/>
    </source>
</evidence>
<protein>
    <recommendedName>
        <fullName evidence="4 10">L-aspartate oxidase</fullName>
        <ecNumber evidence="4 10">1.4.3.16</ecNumber>
    </recommendedName>
</protein>
<sequence length="545" mass="59562">MNDKPPSGAAAPTRHFDVLIVGSGLAGLSTALLLPSHLRVAILTKRTIEDGSSGWAQGGIAAVLADGDSFDAHVQDTFVAGAGLCDPAATRFTVENAPAAIAWLRALGTPFTEHDGELHLTREGGHSHRRIVHAADATGAAVQQTLIERVRQASHIQVFETHNLVDLILSDKHAQHATAPRRCLGAYALNESTDEVEAFVAPHTVLCTGGAGKVYLYTSNPDTATGDGIAAAWRAGCRVANMEFIQFHPTCLYHPKAKSFLISEAVRGEGGLLKLPAHLGGHRFMPDHDPRAELAPRDVVARAIDFEMKKHGLDCVYLDITHQPPPFLREHFPNILARCAELGIDITREPIPVVPAAHYTCGGVVTDLKARADLPGLYVVGEASYTGLHGANRLASNSLLECMVFARAAVGDILAQPPWTPPPVRPWDDSRVIDADEQVVISHNWDELRRFMWDYVGIVRTDKRLERAAHRIALLKAEIQEFYQSFHVTRDLLELRNLVEVADLIVRCAQARKESRGLHFSRDHPDLLPEARPTILQPEHAKIAL</sequence>
<evidence type="ECO:0000256" key="11">
    <source>
        <dbReference type="RuleBase" id="RU362049"/>
    </source>
</evidence>
<dbReference type="GO" id="GO:0005737">
    <property type="term" value="C:cytoplasm"/>
    <property type="evidence" value="ECO:0007669"/>
    <property type="project" value="UniProtKB-SubCell"/>
</dbReference>
<dbReference type="GO" id="GO:0008734">
    <property type="term" value="F:L-aspartate oxidase activity"/>
    <property type="evidence" value="ECO:0007669"/>
    <property type="project" value="UniProtKB-UniRule"/>
</dbReference>